<evidence type="ECO:0000256" key="4">
    <source>
        <dbReference type="ARBA" id="ARBA00022723"/>
    </source>
</evidence>
<dbReference type="NCBIfam" id="NF001490">
    <property type="entry name" value="PRK00346.1-4"/>
    <property type="match status" value="1"/>
</dbReference>
<dbReference type="GO" id="GO:0005737">
    <property type="term" value="C:cytoplasm"/>
    <property type="evidence" value="ECO:0007669"/>
    <property type="project" value="UniProtKB-SubCell"/>
</dbReference>
<dbReference type="PANTHER" id="PTHR30457">
    <property type="entry name" value="5'-NUCLEOTIDASE SURE"/>
    <property type="match status" value="1"/>
</dbReference>
<dbReference type="GO" id="GO:0008253">
    <property type="term" value="F:5'-nucleotidase activity"/>
    <property type="evidence" value="ECO:0007669"/>
    <property type="project" value="UniProtKB-UniRule"/>
</dbReference>
<evidence type="ECO:0000256" key="2">
    <source>
        <dbReference type="ARBA" id="ARBA00011062"/>
    </source>
</evidence>
<dbReference type="HAMAP" id="MF_00060">
    <property type="entry name" value="SurE"/>
    <property type="match status" value="1"/>
</dbReference>
<sequence>MQRQGTQVKPLSGRGRLKQVGGPVNQERRRERALTLARNHSGGTMRILITNDDGINAPGLHVLEEIAADLAGPGGQVWVVAPAFEQSGVAHCISYAHPTMVARLDERRYATEGSPADCVLAAICDIMADGLPDLVLSGVNRGNNSGENAMYSGTIGGAMEAALQGLPAIALSQYLGPLTGGLDDPFEGARRHGAAVIRRLLDHGDWTSDADFRLFYNINFPPVPAASVRGVRVAPQGRRQGTNFSVVPYTAPNGRRFMWAAGGAQNAPARPGTDVAVNMEGFVSVTPMRADLTCHVSLHDMAGLFEQDIPRETETS</sequence>
<dbReference type="InterPro" id="IPR036523">
    <property type="entry name" value="SurE-like_sf"/>
</dbReference>
<dbReference type="EMBL" id="FZNM01000006">
    <property type="protein sequence ID" value="SNR49709.1"/>
    <property type="molecule type" value="Genomic_DNA"/>
</dbReference>
<gene>
    <name evidence="7" type="primary">surE</name>
    <name evidence="10" type="ORF">SAMN06265378_10616</name>
</gene>
<dbReference type="GO" id="GO:0004309">
    <property type="term" value="F:exopolyphosphatase activity"/>
    <property type="evidence" value="ECO:0007669"/>
    <property type="project" value="TreeGrafter"/>
</dbReference>
<evidence type="ECO:0000313" key="11">
    <source>
        <dbReference type="Proteomes" id="UP000198409"/>
    </source>
</evidence>
<feature type="binding site" evidence="7">
    <location>
        <position position="140"/>
    </location>
    <ligand>
        <name>a divalent metal cation</name>
        <dbReference type="ChEBI" id="CHEBI:60240"/>
    </ligand>
</feature>
<feature type="binding site" evidence="7">
    <location>
        <position position="87"/>
    </location>
    <ligand>
        <name>a divalent metal cation</name>
        <dbReference type="ChEBI" id="CHEBI:60240"/>
    </ligand>
</feature>
<proteinExistence type="inferred from homology"/>
<dbReference type="GO" id="GO:0000166">
    <property type="term" value="F:nucleotide binding"/>
    <property type="evidence" value="ECO:0007669"/>
    <property type="project" value="UniProtKB-KW"/>
</dbReference>
<dbReference type="GO" id="GO:0046872">
    <property type="term" value="F:metal ion binding"/>
    <property type="evidence" value="ECO:0007669"/>
    <property type="project" value="UniProtKB-UniRule"/>
</dbReference>
<keyword evidence="6 7" id="KW-0378">Hydrolase</keyword>
<dbReference type="Gene3D" id="3.40.1210.10">
    <property type="entry name" value="Survival protein SurE-like phosphatase/nucleotidase"/>
    <property type="match status" value="1"/>
</dbReference>
<feature type="binding site" evidence="7">
    <location>
        <position position="53"/>
    </location>
    <ligand>
        <name>a divalent metal cation</name>
        <dbReference type="ChEBI" id="CHEBI:60240"/>
    </ligand>
</feature>
<evidence type="ECO:0000256" key="8">
    <source>
        <dbReference type="SAM" id="MobiDB-lite"/>
    </source>
</evidence>
<evidence type="ECO:0000256" key="3">
    <source>
        <dbReference type="ARBA" id="ARBA00022490"/>
    </source>
</evidence>
<dbReference type="NCBIfam" id="TIGR00087">
    <property type="entry name" value="surE"/>
    <property type="match status" value="1"/>
</dbReference>
<keyword evidence="4 7" id="KW-0479">Metal-binding</keyword>
<evidence type="ECO:0000256" key="6">
    <source>
        <dbReference type="ARBA" id="ARBA00022801"/>
    </source>
</evidence>
<protein>
    <recommendedName>
        <fullName evidence="7">5'-nucleotidase SurE</fullName>
        <ecNumber evidence="7">3.1.3.5</ecNumber>
    </recommendedName>
    <alternativeName>
        <fullName evidence="7">Nucleoside 5'-monophosphate phosphohydrolase</fullName>
    </alternativeName>
</protein>
<feature type="domain" description="Survival protein SurE-like phosphatase/nucleotidase" evidence="9">
    <location>
        <begin position="47"/>
        <end position="240"/>
    </location>
</feature>
<keyword evidence="3 7" id="KW-0963">Cytoplasm</keyword>
<dbReference type="Proteomes" id="UP000198409">
    <property type="component" value="Unassembled WGS sequence"/>
</dbReference>
<evidence type="ECO:0000256" key="7">
    <source>
        <dbReference type="HAMAP-Rule" id="MF_00060"/>
    </source>
</evidence>
<comment type="cofactor">
    <cofactor evidence="7">
        <name>a divalent metal cation</name>
        <dbReference type="ChEBI" id="CHEBI:60240"/>
    </cofactor>
    <text evidence="7">Binds 1 divalent metal cation per subunit.</text>
</comment>
<reference evidence="11" key="1">
    <citation type="submission" date="2017-06" db="EMBL/GenBank/DDBJ databases">
        <authorList>
            <person name="Varghese N."/>
            <person name="Submissions S."/>
        </authorList>
    </citation>
    <scope>NUCLEOTIDE SEQUENCE [LARGE SCALE GENOMIC DNA]</scope>
    <source>
        <strain evidence="11">DSM 26170</strain>
    </source>
</reference>
<evidence type="ECO:0000256" key="5">
    <source>
        <dbReference type="ARBA" id="ARBA00022741"/>
    </source>
</evidence>
<dbReference type="InterPro" id="IPR002828">
    <property type="entry name" value="SurE-like_Pase/nucleotidase"/>
</dbReference>
<dbReference type="InterPro" id="IPR030048">
    <property type="entry name" value="SurE"/>
</dbReference>
<evidence type="ECO:0000259" key="9">
    <source>
        <dbReference type="Pfam" id="PF01975"/>
    </source>
</evidence>
<organism evidence="10 11">
    <name type="scientific">Paracoccus sediminis</name>
    <dbReference type="NCBI Taxonomy" id="1214787"/>
    <lineage>
        <taxon>Bacteria</taxon>
        <taxon>Pseudomonadati</taxon>
        <taxon>Pseudomonadota</taxon>
        <taxon>Alphaproteobacteria</taxon>
        <taxon>Rhodobacterales</taxon>
        <taxon>Paracoccaceae</taxon>
        <taxon>Paracoccus</taxon>
    </lineage>
</organism>
<evidence type="ECO:0000256" key="1">
    <source>
        <dbReference type="ARBA" id="ARBA00000815"/>
    </source>
</evidence>
<comment type="function">
    <text evidence="7">Nucleotidase that shows phosphatase activity on nucleoside 5'-monophosphates.</text>
</comment>
<feature type="binding site" evidence="7">
    <location>
        <position position="52"/>
    </location>
    <ligand>
        <name>a divalent metal cation</name>
        <dbReference type="ChEBI" id="CHEBI:60240"/>
    </ligand>
</feature>
<dbReference type="AlphaFoldDB" id="A0A238WVQ7"/>
<keyword evidence="5 7" id="KW-0547">Nucleotide-binding</keyword>
<accession>A0A238WVQ7</accession>
<evidence type="ECO:0000313" key="10">
    <source>
        <dbReference type="EMBL" id="SNR49709.1"/>
    </source>
</evidence>
<comment type="catalytic activity">
    <reaction evidence="1 7">
        <text>a ribonucleoside 5'-phosphate + H2O = a ribonucleoside + phosphate</text>
        <dbReference type="Rhea" id="RHEA:12484"/>
        <dbReference type="ChEBI" id="CHEBI:15377"/>
        <dbReference type="ChEBI" id="CHEBI:18254"/>
        <dbReference type="ChEBI" id="CHEBI:43474"/>
        <dbReference type="ChEBI" id="CHEBI:58043"/>
        <dbReference type="EC" id="3.1.3.5"/>
    </reaction>
</comment>
<name>A0A238WVQ7_9RHOB</name>
<comment type="subcellular location">
    <subcellularLocation>
        <location evidence="7">Cytoplasm</location>
    </subcellularLocation>
</comment>
<comment type="similarity">
    <text evidence="2 7">Belongs to the SurE nucleotidase family.</text>
</comment>
<dbReference type="EC" id="3.1.3.5" evidence="7"/>
<feature type="region of interest" description="Disordered" evidence="8">
    <location>
        <begin position="1"/>
        <end position="29"/>
    </location>
</feature>
<dbReference type="GO" id="GO:0008254">
    <property type="term" value="F:3'-nucleotidase activity"/>
    <property type="evidence" value="ECO:0007669"/>
    <property type="project" value="TreeGrafter"/>
</dbReference>
<dbReference type="PANTHER" id="PTHR30457:SF12">
    <property type="entry name" value="5'_3'-NUCLEOTIDASE SURE"/>
    <property type="match status" value="1"/>
</dbReference>
<dbReference type="NCBIfam" id="NF010541">
    <property type="entry name" value="PRK13931.1"/>
    <property type="match status" value="1"/>
</dbReference>
<dbReference type="SUPFAM" id="SSF64167">
    <property type="entry name" value="SurE-like"/>
    <property type="match status" value="1"/>
</dbReference>
<dbReference type="Pfam" id="PF01975">
    <property type="entry name" value="SurE"/>
    <property type="match status" value="1"/>
</dbReference>